<dbReference type="NCBIfam" id="TIGR04183">
    <property type="entry name" value="Por_Secre_tail"/>
    <property type="match status" value="1"/>
</dbReference>
<reference evidence="5 6" key="1">
    <citation type="submission" date="2024-04" db="EMBL/GenBank/DDBJ databases">
        <title>Flavobacterium sp. DGU11 16S ribosomal RNA gene Genome sequencing and assembly.</title>
        <authorList>
            <person name="Park S."/>
        </authorList>
    </citation>
    <scope>NUCLEOTIDE SEQUENCE [LARGE SCALE GENOMIC DNA]</scope>
    <source>
        <strain evidence="5 6">DGU11</strain>
    </source>
</reference>
<dbReference type="RefSeq" id="WP_341697004.1">
    <property type="nucleotide sequence ID" value="NZ_JBBYHR010000005.1"/>
</dbReference>
<dbReference type="Pfam" id="PF18962">
    <property type="entry name" value="Por_Secre_tail"/>
    <property type="match status" value="1"/>
</dbReference>
<feature type="signal peptide" evidence="2">
    <location>
        <begin position="1"/>
        <end position="18"/>
    </location>
</feature>
<name>A0ABU9HY82_9FLAO</name>
<protein>
    <submittedName>
        <fullName evidence="5">PQQ-dependent sugar dehydrogenase</fullName>
    </submittedName>
</protein>
<comment type="caution">
    <text evidence="5">The sequence shown here is derived from an EMBL/GenBank/DDBJ whole genome shotgun (WGS) entry which is preliminary data.</text>
</comment>
<feature type="domain" description="Secretion system C-terminal sorting" evidence="4">
    <location>
        <begin position="387"/>
        <end position="458"/>
    </location>
</feature>
<dbReference type="SUPFAM" id="SSF50952">
    <property type="entry name" value="Soluble quinoprotein glucose dehydrogenase"/>
    <property type="match status" value="1"/>
</dbReference>
<keyword evidence="1 2" id="KW-0732">Signal</keyword>
<feature type="chain" id="PRO_5045216025" evidence="2">
    <location>
        <begin position="19"/>
        <end position="459"/>
    </location>
</feature>
<dbReference type="EMBL" id="JBBYHR010000005">
    <property type="protein sequence ID" value="MEL1244688.1"/>
    <property type="molecule type" value="Genomic_DNA"/>
</dbReference>
<dbReference type="Proteomes" id="UP001464555">
    <property type="component" value="Unassembled WGS sequence"/>
</dbReference>
<evidence type="ECO:0000313" key="5">
    <source>
        <dbReference type="EMBL" id="MEL1244688.1"/>
    </source>
</evidence>
<dbReference type="InterPro" id="IPR011041">
    <property type="entry name" value="Quinoprot_gluc/sorb_DH_b-prop"/>
</dbReference>
<dbReference type="InterPro" id="IPR026444">
    <property type="entry name" value="Secre_tail"/>
</dbReference>
<dbReference type="InterPro" id="IPR011042">
    <property type="entry name" value="6-blade_b-propeller_TolB-like"/>
</dbReference>
<evidence type="ECO:0000259" key="3">
    <source>
        <dbReference type="Pfam" id="PF07995"/>
    </source>
</evidence>
<organism evidence="5 6">
    <name type="scientific">Flavobacterium arundinis</name>
    <dbReference type="NCBI Taxonomy" id="3139143"/>
    <lineage>
        <taxon>Bacteria</taxon>
        <taxon>Pseudomonadati</taxon>
        <taxon>Bacteroidota</taxon>
        <taxon>Flavobacteriia</taxon>
        <taxon>Flavobacteriales</taxon>
        <taxon>Flavobacteriaceae</taxon>
        <taxon>Flavobacterium</taxon>
    </lineage>
</organism>
<evidence type="ECO:0000256" key="2">
    <source>
        <dbReference type="SAM" id="SignalP"/>
    </source>
</evidence>
<dbReference type="PANTHER" id="PTHR19328">
    <property type="entry name" value="HEDGEHOG-INTERACTING PROTEIN"/>
    <property type="match status" value="1"/>
</dbReference>
<dbReference type="Pfam" id="PF07995">
    <property type="entry name" value="GSDH"/>
    <property type="match status" value="1"/>
</dbReference>
<proteinExistence type="predicted"/>
<keyword evidence="6" id="KW-1185">Reference proteome</keyword>
<accession>A0ABU9HY82</accession>
<evidence type="ECO:0000313" key="6">
    <source>
        <dbReference type="Proteomes" id="UP001464555"/>
    </source>
</evidence>
<dbReference type="Gene3D" id="2.120.10.30">
    <property type="entry name" value="TolB, C-terminal domain"/>
    <property type="match status" value="1"/>
</dbReference>
<evidence type="ECO:0000259" key="4">
    <source>
        <dbReference type="Pfam" id="PF18962"/>
    </source>
</evidence>
<evidence type="ECO:0000256" key="1">
    <source>
        <dbReference type="ARBA" id="ARBA00022729"/>
    </source>
</evidence>
<feature type="domain" description="Glucose/Sorbosone dehydrogenase" evidence="3">
    <location>
        <begin position="30"/>
        <end position="334"/>
    </location>
</feature>
<dbReference type="PANTHER" id="PTHR19328:SF75">
    <property type="entry name" value="ALDOSE SUGAR DEHYDROGENASE YLII"/>
    <property type="match status" value="1"/>
</dbReference>
<gene>
    <name evidence="5" type="ORF">AAEO56_10485</name>
</gene>
<sequence length="459" mass="49577">MKTKLFFASLLFTGFLNAQTIELEEFASGLTMPVDIAFANDDRMFVVEQDGLIKMLINIEGEVTQSTFLNVSSLISTSGSERGLLGMAFHPDFENNGYFFINYTNTANNTVIARYTVNAADNNIADPTSAVILLTVTQPFSNHNGGCLRFGPDGYLYIGMGDGGDGGDPGNRAQNINTLLGKMLRIDVDGTAPYTSPTGNPYIGVDGADEIWAIGMRNPWKFSFNRLSGDLWIGDVGQGLWEEINKVPSTSAGINYGWRCYEGSHTYDMSECSGITGLTAPFVDYSSGSGSGNCSVIGGYVYTGTIFPNLQGKYLFADYCSNKIGMIDEDGGSITWTDAFEGTNFVTFGEDHTGELYIGGISDGKIYRIIDNSVSGTTDFAGGSYIVYPNPAGTEVFVDIKNISNPASVSILDIRGKLLVQQDLAEGSSRIDTAALQTGIYMMKLEANGNTKYQKLVIR</sequence>
<dbReference type="InterPro" id="IPR012938">
    <property type="entry name" value="Glc/Sorbosone_DH"/>
</dbReference>